<feature type="domain" description="Aldehyde ferredoxin oxidoreductase N-terminal" evidence="9">
    <location>
        <begin position="5"/>
        <end position="208"/>
    </location>
</feature>
<dbReference type="GO" id="GO:0016625">
    <property type="term" value="F:oxidoreductase activity, acting on the aldehyde or oxo group of donors, iron-sulfur protein as acceptor"/>
    <property type="evidence" value="ECO:0007669"/>
    <property type="project" value="InterPro"/>
</dbReference>
<dbReference type="InterPro" id="IPR013983">
    <property type="entry name" value="Ald_Fedxn_OxRdtase_N"/>
</dbReference>
<evidence type="ECO:0000256" key="2">
    <source>
        <dbReference type="ARBA" id="ARBA00011032"/>
    </source>
</evidence>
<dbReference type="GO" id="GO:0051539">
    <property type="term" value="F:4 iron, 4 sulfur cluster binding"/>
    <property type="evidence" value="ECO:0007669"/>
    <property type="project" value="UniProtKB-KW"/>
</dbReference>
<keyword evidence="4" id="KW-0479">Metal-binding</keyword>
<evidence type="ECO:0000256" key="7">
    <source>
        <dbReference type="ARBA" id="ARBA00023014"/>
    </source>
</evidence>
<keyword evidence="3" id="KW-0004">4Fe-4S</keyword>
<dbReference type="InterPro" id="IPR013985">
    <property type="entry name" value="Ald_Fedxn_OxRdtase_dom3"/>
</dbReference>
<keyword evidence="6" id="KW-0408">Iron</keyword>
<name>A0A1M6IRT6_9FIRM</name>
<proteinExistence type="inferred from homology"/>
<dbReference type="InterPro" id="IPR051919">
    <property type="entry name" value="W-dependent_AOR"/>
</dbReference>
<evidence type="ECO:0000256" key="6">
    <source>
        <dbReference type="ARBA" id="ARBA00023004"/>
    </source>
</evidence>
<dbReference type="SUPFAM" id="SSF48310">
    <property type="entry name" value="Aldehyde ferredoxin oxidoreductase, C-terminal domains"/>
    <property type="match status" value="1"/>
</dbReference>
<evidence type="ECO:0000313" key="10">
    <source>
        <dbReference type="EMBL" id="SHJ37152.1"/>
    </source>
</evidence>
<protein>
    <submittedName>
        <fullName evidence="10">Aldehyde:ferredoxin oxidoreductase</fullName>
    </submittedName>
</protein>
<keyword evidence="5" id="KW-0560">Oxidoreductase</keyword>
<evidence type="ECO:0000259" key="9">
    <source>
        <dbReference type="SMART" id="SM00790"/>
    </source>
</evidence>
<comment type="cofactor">
    <cofactor evidence="1">
        <name>[4Fe-4S] cluster</name>
        <dbReference type="ChEBI" id="CHEBI:49883"/>
    </cofactor>
</comment>
<evidence type="ECO:0000256" key="3">
    <source>
        <dbReference type="ARBA" id="ARBA00022485"/>
    </source>
</evidence>
<dbReference type="InterPro" id="IPR036503">
    <property type="entry name" value="Ald_Fedxn_OxRdtase_N_sf"/>
</dbReference>
<reference evidence="10 11" key="1">
    <citation type="submission" date="2016-11" db="EMBL/GenBank/DDBJ databases">
        <authorList>
            <person name="Jaros S."/>
            <person name="Januszkiewicz K."/>
            <person name="Wedrychowicz H."/>
        </authorList>
    </citation>
    <scope>NUCLEOTIDE SEQUENCE [LARGE SCALE GENOMIC DNA]</scope>
    <source>
        <strain evidence="10 11">DSM 17477</strain>
    </source>
</reference>
<evidence type="ECO:0000256" key="5">
    <source>
        <dbReference type="ARBA" id="ARBA00023002"/>
    </source>
</evidence>
<gene>
    <name evidence="10" type="ORF">SAMN02745751_02410</name>
</gene>
<dbReference type="Gene3D" id="1.10.599.10">
    <property type="entry name" value="Aldehyde Ferredoxin Oxidoreductase Protein, subunit A, domain 3"/>
    <property type="match status" value="1"/>
</dbReference>
<dbReference type="InterPro" id="IPR001203">
    <property type="entry name" value="OxRdtase_Ald_Fedxn_C"/>
</dbReference>
<evidence type="ECO:0000256" key="4">
    <source>
        <dbReference type="ARBA" id="ARBA00022723"/>
    </source>
</evidence>
<organism evidence="10 11">
    <name type="scientific">Dethiosulfatibacter aminovorans DSM 17477</name>
    <dbReference type="NCBI Taxonomy" id="1121476"/>
    <lineage>
        <taxon>Bacteria</taxon>
        <taxon>Bacillati</taxon>
        <taxon>Bacillota</taxon>
        <taxon>Tissierellia</taxon>
        <taxon>Dethiosulfatibacter</taxon>
    </lineage>
</organism>
<sequence length="613" mass="67797">MKYGYAGKILRVNLEKGTFVSEKITEDIMRKYLGGKGLLSLYFEREIGPEVEPLSKDNILYFFTGIMSGIPAAGTSRIIMGCKSPVTGGFGMAESGGFIATEMKKAGWDGIIIEGKSKRPVYLYINDDKVEIRDAAGFWGRSIGEVNEAIKKELGDERVRLAQIGPAGENLVQYSCVINDLKHACGRSGIGAVMGSKNLKAVAVKGTGEIRFKDKEKILETSRWYSSYFKENPLTMGFYMYGTAGGTLRTSDGGMLPTRNFREGSFEKAEDISGQNMADTILIKREGCFACPVRCKRVVKVDREDMKVDPKFGGPEYETIGAMGSMCGIGSLEVISKSHELCNDLGLDTISAGVTIAFAMECYERGIIDDEITQGIELNFGNSEALLKLIEDIAHVRGFGKILSKGTRRASKIFGEGSEEFAMQVKGQELPMHEPRGKVGVGLAYALSPTGSDHMQAAHDTMIKEEGPVLDQVKLLGWDKPLDPMEYGRDKAAYYAQAEKWWSFLNMAGVCDFIPAPRGSMPIDRLIELLNAATGWEFTVEEALEAGEMGIRIARRINYDHGVDESHEKLPKRLYQPLEGGALKGRRLDREKFDDMKKEYYDYMGFGKDGRPE</sequence>
<comment type="cofactor">
    <cofactor evidence="8">
        <name>tungstopterin</name>
        <dbReference type="ChEBI" id="CHEBI:30402"/>
    </cofactor>
</comment>
<keyword evidence="11" id="KW-1185">Reference proteome</keyword>
<comment type="similarity">
    <text evidence="2">Belongs to the AOR/FOR family.</text>
</comment>
<dbReference type="Pfam" id="PF01314">
    <property type="entry name" value="AFOR_C"/>
    <property type="match status" value="1"/>
</dbReference>
<dbReference type="PANTHER" id="PTHR30038:SF0">
    <property type="entry name" value="TUNGSTEN-CONTAINING ALDEHYDE FERREDOXIN OXIDOREDUCTASE"/>
    <property type="match status" value="1"/>
</dbReference>
<accession>A0A1M6IRT6</accession>
<dbReference type="SMART" id="SM00790">
    <property type="entry name" value="AFOR_N"/>
    <property type="match status" value="1"/>
</dbReference>
<keyword evidence="7" id="KW-0411">Iron-sulfur</keyword>
<dbReference type="Pfam" id="PF02730">
    <property type="entry name" value="AFOR_N"/>
    <property type="match status" value="1"/>
</dbReference>
<evidence type="ECO:0000256" key="8">
    <source>
        <dbReference type="ARBA" id="ARBA00049934"/>
    </source>
</evidence>
<dbReference type="Gene3D" id="3.60.9.10">
    <property type="entry name" value="Aldehyde ferredoxin oxidoreductase, N-terminal domain"/>
    <property type="match status" value="1"/>
</dbReference>
<dbReference type="RefSeq" id="WP_073049851.1">
    <property type="nucleotide sequence ID" value="NZ_FQZL01000018.1"/>
</dbReference>
<dbReference type="SUPFAM" id="SSF56228">
    <property type="entry name" value="Aldehyde ferredoxin oxidoreductase, N-terminal domain"/>
    <property type="match status" value="1"/>
</dbReference>
<dbReference type="GO" id="GO:0009055">
    <property type="term" value="F:electron transfer activity"/>
    <property type="evidence" value="ECO:0007669"/>
    <property type="project" value="InterPro"/>
</dbReference>
<dbReference type="Proteomes" id="UP000184052">
    <property type="component" value="Unassembled WGS sequence"/>
</dbReference>
<evidence type="ECO:0000313" key="11">
    <source>
        <dbReference type="Proteomes" id="UP000184052"/>
    </source>
</evidence>
<dbReference type="AlphaFoldDB" id="A0A1M6IRT6"/>
<dbReference type="GO" id="GO:0046872">
    <property type="term" value="F:metal ion binding"/>
    <property type="evidence" value="ECO:0007669"/>
    <property type="project" value="UniProtKB-KW"/>
</dbReference>
<dbReference type="InterPro" id="IPR036021">
    <property type="entry name" value="Tungsten_al_ferr_oxy-like_C"/>
</dbReference>
<dbReference type="InterPro" id="IPR013984">
    <property type="entry name" value="Ald_Fedxn_OxRdtase_dom2"/>
</dbReference>
<dbReference type="PANTHER" id="PTHR30038">
    <property type="entry name" value="ALDEHYDE FERREDOXIN OXIDOREDUCTASE"/>
    <property type="match status" value="1"/>
</dbReference>
<dbReference type="EMBL" id="FQZL01000018">
    <property type="protein sequence ID" value="SHJ37152.1"/>
    <property type="molecule type" value="Genomic_DNA"/>
</dbReference>
<dbReference type="Gene3D" id="1.10.569.10">
    <property type="entry name" value="Aldehyde Ferredoxin Oxidoreductase Protein, subunit A, domain 2"/>
    <property type="match status" value="1"/>
</dbReference>
<evidence type="ECO:0000256" key="1">
    <source>
        <dbReference type="ARBA" id="ARBA00001966"/>
    </source>
</evidence>
<dbReference type="STRING" id="1121476.SAMN02745751_02410"/>